<dbReference type="InterPro" id="IPR056739">
    <property type="entry name" value="NfeD_membrane"/>
</dbReference>
<dbReference type="EMBL" id="QZKI01000093">
    <property type="protein sequence ID" value="RJP68222.1"/>
    <property type="molecule type" value="Genomic_DNA"/>
</dbReference>
<evidence type="ECO:0000313" key="9">
    <source>
        <dbReference type="EMBL" id="RJP68222.1"/>
    </source>
</evidence>
<dbReference type="PANTHER" id="PTHR33507">
    <property type="entry name" value="INNER MEMBRANE PROTEIN YBBJ"/>
    <property type="match status" value="1"/>
</dbReference>
<dbReference type="Proteomes" id="UP000285961">
    <property type="component" value="Unassembled WGS sequence"/>
</dbReference>
<dbReference type="InterPro" id="IPR056738">
    <property type="entry name" value="NfeD1b_N"/>
</dbReference>
<dbReference type="Gene3D" id="2.40.50.140">
    <property type="entry name" value="Nucleic acid-binding proteins"/>
    <property type="match status" value="1"/>
</dbReference>
<dbReference type="InterPro" id="IPR002810">
    <property type="entry name" value="NfeD-like_C"/>
</dbReference>
<evidence type="ECO:0000259" key="7">
    <source>
        <dbReference type="Pfam" id="PF24961"/>
    </source>
</evidence>
<dbReference type="Pfam" id="PF01957">
    <property type="entry name" value="NfeD"/>
    <property type="match status" value="1"/>
</dbReference>
<feature type="domain" description="NfeD-like C-terminal" evidence="6">
    <location>
        <begin position="465"/>
        <end position="519"/>
    </location>
</feature>
<feature type="transmembrane region" description="Helical" evidence="5">
    <location>
        <begin position="36"/>
        <end position="59"/>
    </location>
</feature>
<feature type="transmembrane region" description="Helical" evidence="5">
    <location>
        <begin position="409"/>
        <end position="434"/>
    </location>
</feature>
<comment type="caution">
    <text evidence="9">The sequence shown here is derived from an EMBL/GenBank/DDBJ whole genome shotgun (WGS) entry which is preliminary data.</text>
</comment>
<feature type="domain" description="NfeD integral membrane" evidence="7">
    <location>
        <begin position="308"/>
        <end position="432"/>
    </location>
</feature>
<feature type="transmembrane region" description="Helical" evidence="5">
    <location>
        <begin position="302"/>
        <end position="322"/>
    </location>
</feature>
<evidence type="ECO:0000256" key="2">
    <source>
        <dbReference type="ARBA" id="ARBA00022692"/>
    </source>
</evidence>
<feature type="transmembrane region" description="Helical" evidence="5">
    <location>
        <begin position="377"/>
        <end position="397"/>
    </location>
</feature>
<dbReference type="Pfam" id="PF24961">
    <property type="entry name" value="NfeD_membrane"/>
    <property type="match status" value="1"/>
</dbReference>
<evidence type="ECO:0000259" key="6">
    <source>
        <dbReference type="Pfam" id="PF01957"/>
    </source>
</evidence>
<sequence>MGGGTSGLMARFSWCGSRSSSESGIFLRCARNSRKAFPSVSGIPLVVFLVIVLLAGRGFESSGEAVAVSGAVLVIPVHDVIDLGVAFFVKRSVEGAERSGVQHIVVELDTLGGRVDAALDIRDALEGCEVPISAYVNKRAISAGALICITAKDIAMVSGSTIGAATPIGIGPMGDKQQTGEKEVSYLRGEFRATAERNGHSPLLAEAMVDPDTEVWAVFENGVPRIVSSSEAEELKSQSEKLETEVVSPRGKLLTLTAAEALKFGLAGSTPATLEDFVRSLGLDPSSMIVAKVSWSENVVRFLTHPIVSGLLLTFGVLGIFFELQMPGWGISGTLGTLFLLLFFGGHYLAGLATFLDVLLFVVGLGLLALELLVIPGFGIAGISGMVCILAGIYLALVKRPVPEFSWDYQMLSSALITFIFVVIAATIGIVAIWKTFPDSRVRKFMVLSAREDAEAGYTAGESLEALEGQVGRSLTHLRPSGKALIGGERVEVQTQGEFIEKDRPLRVVRVLGNKVFVAEEGAETT</sequence>
<reference evidence="9 10" key="1">
    <citation type="journal article" date="2017" name="ISME J.">
        <title>Energy and carbon metabolisms in a deep terrestrial subsurface fluid microbial community.</title>
        <authorList>
            <person name="Momper L."/>
            <person name="Jungbluth S.P."/>
            <person name="Lee M.D."/>
            <person name="Amend J.P."/>
        </authorList>
    </citation>
    <scope>NUCLEOTIDE SEQUENCE [LARGE SCALE GENOMIC DNA]</scope>
    <source>
        <strain evidence="9">SURF_17</strain>
    </source>
</reference>
<evidence type="ECO:0000256" key="1">
    <source>
        <dbReference type="ARBA" id="ARBA00004141"/>
    </source>
</evidence>
<dbReference type="Pfam" id="PF25145">
    <property type="entry name" value="NfeD1b_N"/>
    <property type="match status" value="1"/>
</dbReference>
<evidence type="ECO:0000256" key="3">
    <source>
        <dbReference type="ARBA" id="ARBA00022989"/>
    </source>
</evidence>
<dbReference type="InterPro" id="IPR052165">
    <property type="entry name" value="Membrane_assoc_protease"/>
</dbReference>
<name>A0A419EV99_9BACT</name>
<comment type="subcellular location">
    <subcellularLocation>
        <location evidence="1">Membrane</location>
        <topology evidence="1">Multi-pass membrane protein</topology>
    </subcellularLocation>
</comment>
<evidence type="ECO:0000256" key="4">
    <source>
        <dbReference type="ARBA" id="ARBA00023136"/>
    </source>
</evidence>
<organism evidence="9 10">
    <name type="scientific">Candidatus Abyssobacteria bacterium SURF_17</name>
    <dbReference type="NCBI Taxonomy" id="2093361"/>
    <lineage>
        <taxon>Bacteria</taxon>
        <taxon>Pseudomonadati</taxon>
        <taxon>Candidatus Hydrogenedentota</taxon>
        <taxon>Candidatus Abyssobacteria</taxon>
    </lineage>
</organism>
<dbReference type="InterPro" id="IPR012340">
    <property type="entry name" value="NA-bd_OB-fold"/>
</dbReference>
<keyword evidence="2 5" id="KW-0812">Transmembrane</keyword>
<protein>
    <submittedName>
        <fullName evidence="9">Uncharacterized protein</fullName>
    </submittedName>
</protein>
<accession>A0A419EV99</accession>
<feature type="domain" description="NfeD1b N-terminal" evidence="8">
    <location>
        <begin position="72"/>
        <end position="218"/>
    </location>
</feature>
<evidence type="ECO:0000256" key="5">
    <source>
        <dbReference type="SAM" id="Phobius"/>
    </source>
</evidence>
<dbReference type="GO" id="GO:0005886">
    <property type="term" value="C:plasma membrane"/>
    <property type="evidence" value="ECO:0007669"/>
    <property type="project" value="TreeGrafter"/>
</dbReference>
<keyword evidence="3 5" id="KW-1133">Transmembrane helix</keyword>
<feature type="transmembrane region" description="Helical" evidence="5">
    <location>
        <begin position="342"/>
        <end position="370"/>
    </location>
</feature>
<keyword evidence="4 5" id="KW-0472">Membrane</keyword>
<feature type="transmembrane region" description="Helical" evidence="5">
    <location>
        <begin position="65"/>
        <end position="89"/>
    </location>
</feature>
<dbReference type="SUPFAM" id="SSF52096">
    <property type="entry name" value="ClpP/crotonase"/>
    <property type="match status" value="1"/>
</dbReference>
<dbReference type="PANTHER" id="PTHR33507:SF3">
    <property type="entry name" value="INNER MEMBRANE PROTEIN YBBJ"/>
    <property type="match status" value="1"/>
</dbReference>
<dbReference type="InterPro" id="IPR029045">
    <property type="entry name" value="ClpP/crotonase-like_dom_sf"/>
</dbReference>
<dbReference type="Gene3D" id="3.90.226.10">
    <property type="entry name" value="2-enoyl-CoA Hydratase, Chain A, domain 1"/>
    <property type="match status" value="1"/>
</dbReference>
<gene>
    <name evidence="9" type="ORF">C4532_13165</name>
</gene>
<evidence type="ECO:0000313" key="10">
    <source>
        <dbReference type="Proteomes" id="UP000285961"/>
    </source>
</evidence>
<proteinExistence type="predicted"/>
<dbReference type="CDD" id="cd07021">
    <property type="entry name" value="Clp_protease_NfeD_like"/>
    <property type="match status" value="1"/>
</dbReference>
<evidence type="ECO:0000259" key="8">
    <source>
        <dbReference type="Pfam" id="PF25145"/>
    </source>
</evidence>
<dbReference type="AlphaFoldDB" id="A0A419EV99"/>